<name>A0A1M6PNS6_9BACT</name>
<keyword evidence="1" id="KW-0472">Membrane</keyword>
<keyword evidence="1" id="KW-0812">Transmembrane</keyword>
<keyword evidence="2" id="KW-0808">Transferase</keyword>
<keyword evidence="3" id="KW-1185">Reference proteome</keyword>
<feature type="transmembrane region" description="Helical" evidence="1">
    <location>
        <begin position="66"/>
        <end position="96"/>
    </location>
</feature>
<dbReference type="EMBL" id="FRAW01000001">
    <property type="protein sequence ID" value="SHK09589.1"/>
    <property type="molecule type" value="Genomic_DNA"/>
</dbReference>
<reference evidence="3" key="1">
    <citation type="submission" date="2016-11" db="EMBL/GenBank/DDBJ databases">
        <authorList>
            <person name="Varghese N."/>
            <person name="Submissions S."/>
        </authorList>
    </citation>
    <scope>NUCLEOTIDE SEQUENCE [LARGE SCALE GENOMIC DNA]</scope>
    <source>
        <strain evidence="3">UWOS</strain>
    </source>
</reference>
<dbReference type="AlphaFoldDB" id="A0A1M6PNS6"/>
<evidence type="ECO:0000256" key="1">
    <source>
        <dbReference type="SAM" id="Phobius"/>
    </source>
</evidence>
<sequence>MKILALNNYDLEWSINENGRVPHHQAWGIDELRKQGHLVDTKVIKRVPVFDFLFRQYSTPIQNLLFSFYIVLSLAGLKYDVIISFYSPTLTFLPFFKKMGFIKSKLITIVHHAGVSTFSLKRMNKVLFLSNEIKKTYPPLDNAETISWFPDLDFYELTYSRMTSTAQKRYSSPSLISTGKSFRDNELLIKACEQLKIPLILFDKPQATTSKVIEFVPANGYLDMLLRMELCAINVVACNLKTNLNTNHLCGLTSILDGIALGMPLIYSDNCNLPFNPEKEGFGLSFKAGSLESLTSAIKILVNSPSLMIEMGEKARQFAEQNNYKQYCTQLSKAIFN</sequence>
<dbReference type="RefSeq" id="WP_073301638.1">
    <property type="nucleotide sequence ID" value="NZ_FRAW01000001.1"/>
</dbReference>
<dbReference type="Proteomes" id="UP000184275">
    <property type="component" value="Unassembled WGS sequence"/>
</dbReference>
<accession>A0A1M6PNS6</accession>
<protein>
    <submittedName>
        <fullName evidence="2">Glycosyltransferase involved in cell wall bisynthesis</fullName>
    </submittedName>
</protein>
<proteinExistence type="predicted"/>
<organism evidence="2 3">
    <name type="scientific">Fibrobacter intestinalis</name>
    <dbReference type="NCBI Taxonomy" id="28122"/>
    <lineage>
        <taxon>Bacteria</taxon>
        <taxon>Pseudomonadati</taxon>
        <taxon>Fibrobacterota</taxon>
        <taxon>Fibrobacteria</taxon>
        <taxon>Fibrobacterales</taxon>
        <taxon>Fibrobacteraceae</taxon>
        <taxon>Fibrobacter</taxon>
    </lineage>
</organism>
<keyword evidence="1" id="KW-1133">Transmembrane helix</keyword>
<evidence type="ECO:0000313" key="3">
    <source>
        <dbReference type="Proteomes" id="UP000184275"/>
    </source>
</evidence>
<evidence type="ECO:0000313" key="2">
    <source>
        <dbReference type="EMBL" id="SHK09589.1"/>
    </source>
</evidence>
<gene>
    <name evidence="2" type="ORF">SAMN05720469_10154</name>
</gene>
<dbReference type="GO" id="GO:0016740">
    <property type="term" value="F:transferase activity"/>
    <property type="evidence" value="ECO:0007669"/>
    <property type="project" value="UniProtKB-KW"/>
</dbReference>
<dbReference type="Gene3D" id="3.40.50.2000">
    <property type="entry name" value="Glycogen Phosphorylase B"/>
    <property type="match status" value="1"/>
</dbReference>
<dbReference type="SUPFAM" id="SSF53756">
    <property type="entry name" value="UDP-Glycosyltransferase/glycogen phosphorylase"/>
    <property type="match status" value="1"/>
</dbReference>